<sequence>MDFKTYEHQFYNILHDPNPAAPYDNPNYLNYTKLNWSRHQRWLKVGVLNEAIITAAKAISSVQHWVIITEPWCGDAAHIVPFIQMIANLNPLIQTDYQLRDSPPNLIEQYLTHGTKSIPKLIIRDSADKDLAVWGPRPAGCQQLYDQLKQEKADFEQQKVALQQWYNDDKGKSFQAELLPLLLA</sequence>
<dbReference type="Gene3D" id="3.40.30.10">
    <property type="entry name" value="Glutaredoxin"/>
    <property type="match status" value="1"/>
</dbReference>
<proteinExistence type="predicted"/>
<dbReference type="EMBL" id="QLMA01000008">
    <property type="protein sequence ID" value="RAJ76739.1"/>
    <property type="molecule type" value="Genomic_DNA"/>
</dbReference>
<accession>A0A327VRN9</accession>
<keyword evidence="2" id="KW-1185">Reference proteome</keyword>
<gene>
    <name evidence="1" type="ORF">CLV59_108260</name>
</gene>
<dbReference type="RefSeq" id="WP_111594444.1">
    <property type="nucleotide sequence ID" value="NZ_QLMA01000008.1"/>
</dbReference>
<dbReference type="Proteomes" id="UP000249819">
    <property type="component" value="Unassembled WGS sequence"/>
</dbReference>
<comment type="caution">
    <text evidence="1">The sequence shown here is derived from an EMBL/GenBank/DDBJ whole genome shotgun (WGS) entry which is preliminary data.</text>
</comment>
<reference evidence="1 2" key="1">
    <citation type="submission" date="2018-06" db="EMBL/GenBank/DDBJ databases">
        <title>Genomic Encyclopedia of Archaeal and Bacterial Type Strains, Phase II (KMG-II): from individual species to whole genera.</title>
        <authorList>
            <person name="Goeker M."/>
        </authorList>
    </citation>
    <scope>NUCLEOTIDE SEQUENCE [LARGE SCALE GENOMIC DNA]</scope>
    <source>
        <strain evidence="1 2">DSM 29821</strain>
    </source>
</reference>
<organism evidence="1 2">
    <name type="scientific">Chitinophaga dinghuensis</name>
    <dbReference type="NCBI Taxonomy" id="1539050"/>
    <lineage>
        <taxon>Bacteria</taxon>
        <taxon>Pseudomonadati</taxon>
        <taxon>Bacteroidota</taxon>
        <taxon>Chitinophagia</taxon>
        <taxon>Chitinophagales</taxon>
        <taxon>Chitinophagaceae</taxon>
        <taxon>Chitinophaga</taxon>
    </lineage>
</organism>
<dbReference type="OrthoDB" id="6120799at2"/>
<protein>
    <submittedName>
        <fullName evidence="1">Thioredoxin-like protein</fullName>
    </submittedName>
</protein>
<dbReference type="AlphaFoldDB" id="A0A327VRN9"/>
<evidence type="ECO:0000313" key="2">
    <source>
        <dbReference type="Proteomes" id="UP000249819"/>
    </source>
</evidence>
<evidence type="ECO:0000313" key="1">
    <source>
        <dbReference type="EMBL" id="RAJ76739.1"/>
    </source>
</evidence>
<dbReference type="Pfam" id="PF14595">
    <property type="entry name" value="Thioredoxin_9"/>
    <property type="match status" value="1"/>
</dbReference>
<name>A0A327VRN9_9BACT</name>